<feature type="binding site" description="axial binding residue" evidence="3">
    <location>
        <position position="206"/>
    </location>
    <ligand>
        <name>heme c</name>
        <dbReference type="ChEBI" id="CHEBI:61717"/>
        <label>4</label>
    </ligand>
    <ligandPart>
        <name>Fe</name>
        <dbReference type="ChEBI" id="CHEBI:18248"/>
    </ligandPart>
</feature>
<feature type="binding site" description="covalent" evidence="2">
    <location>
        <position position="152"/>
    </location>
    <ligand>
        <name>heme c</name>
        <dbReference type="ChEBI" id="CHEBI:61717"/>
        <label>1</label>
    </ligand>
</feature>
<feature type="binding site" description="axial binding residue" evidence="3">
    <location>
        <position position="292"/>
    </location>
    <ligand>
        <name>heme c</name>
        <dbReference type="ChEBI" id="CHEBI:61717"/>
        <label>5</label>
    </ligand>
    <ligandPart>
        <name>Fe</name>
        <dbReference type="ChEBI" id="CHEBI:18248"/>
    </ligandPart>
</feature>
<dbReference type="GO" id="GO:0046872">
    <property type="term" value="F:metal ion binding"/>
    <property type="evidence" value="ECO:0007669"/>
    <property type="project" value="UniProtKB-KW"/>
</dbReference>
<evidence type="ECO:0000256" key="1">
    <source>
        <dbReference type="ARBA" id="ARBA00022729"/>
    </source>
</evidence>
<dbReference type="PIRSF" id="PIRSF000242">
    <property type="entry name" value="HAO"/>
    <property type="match status" value="1"/>
</dbReference>
<feature type="binding site" description="covalent" evidence="2">
    <location>
        <position position="215"/>
    </location>
    <ligand>
        <name>heme c</name>
        <dbReference type="ChEBI" id="CHEBI:61717"/>
        <label>1</label>
    </ligand>
</feature>
<feature type="binding site" description="covalent" evidence="2">
    <location>
        <position position="338"/>
    </location>
    <ligand>
        <name>heme c</name>
        <dbReference type="ChEBI" id="CHEBI:61717"/>
        <label>1</label>
    </ligand>
</feature>
<dbReference type="Gene3D" id="1.10.780.10">
    <property type="entry name" value="Hydroxylamine Oxidoreductase, Chain A, domain 1"/>
    <property type="match status" value="1"/>
</dbReference>
<feature type="binding site" description="axial binding residue" evidence="3">
    <location>
        <position position="236"/>
    </location>
    <ligand>
        <name>heme c</name>
        <dbReference type="ChEBI" id="CHEBI:61717"/>
        <label>6</label>
    </ligand>
    <ligandPart>
        <name>Fe</name>
        <dbReference type="ChEBI" id="CHEBI:18248"/>
    </ligandPart>
</feature>
<feature type="region of interest" description="Disordered" evidence="4">
    <location>
        <begin position="476"/>
        <end position="503"/>
    </location>
</feature>
<evidence type="ECO:0000256" key="3">
    <source>
        <dbReference type="PIRSR" id="PIRSR000242-2"/>
    </source>
</evidence>
<keyword evidence="3" id="KW-0479">Metal-binding</keyword>
<feature type="binding site" description="covalent" evidence="2">
    <location>
        <position position="202"/>
    </location>
    <ligand>
        <name>heme c</name>
        <dbReference type="ChEBI" id="CHEBI:61717"/>
        <label>1</label>
    </ligand>
</feature>
<evidence type="ECO:0000313" key="6">
    <source>
        <dbReference type="Proteomes" id="UP000034954"/>
    </source>
</evidence>
<dbReference type="PANTHER" id="PTHR35038:SF6">
    <property type="entry name" value="SURFACE LOCALIZED DECAHEME CYTOCHROME C LIPOPROTEIN"/>
    <property type="match status" value="1"/>
</dbReference>
<feature type="binding site" description="axial binding residue" evidence="3">
    <location>
        <position position="93"/>
    </location>
    <ligand>
        <name>heme c</name>
        <dbReference type="ChEBI" id="CHEBI:61717"/>
        <label>3</label>
    </ligand>
    <ligandPart>
        <name>Fe</name>
        <dbReference type="ChEBI" id="CHEBI:18248"/>
    </ligandPart>
</feature>
<feature type="binding site" description="axial binding residue" evidence="3">
    <location>
        <position position="283"/>
    </location>
    <ligand>
        <name>heme c</name>
        <dbReference type="ChEBI" id="CHEBI:61717"/>
        <label>7</label>
    </ligand>
    <ligandPart>
        <name>Fe</name>
        <dbReference type="ChEBI" id="CHEBI:18248"/>
    </ligandPart>
</feature>
<dbReference type="InterPro" id="IPR051829">
    <property type="entry name" value="Multiheme_Cytochr_ET"/>
</dbReference>
<protein>
    <submittedName>
        <fullName evidence="5">Hydroxylamine oxidoreductase-like protein</fullName>
    </submittedName>
</protein>
<feature type="binding site" description="covalent" evidence="2">
    <location>
        <position position="235"/>
    </location>
    <ligand>
        <name>heme c</name>
        <dbReference type="ChEBI" id="CHEBI:61717"/>
        <label>1</label>
    </ligand>
</feature>
<keyword evidence="2" id="KW-0349">Heme</keyword>
<dbReference type="Gene3D" id="1.20.850.10">
    <property type="entry name" value="Hydroxylamine Oxidoreductase, Chain A, domain 2"/>
    <property type="match status" value="1"/>
</dbReference>
<evidence type="ECO:0000256" key="2">
    <source>
        <dbReference type="PIRSR" id="PIRSR000242-1"/>
    </source>
</evidence>
<evidence type="ECO:0000256" key="4">
    <source>
        <dbReference type="SAM" id="MobiDB-lite"/>
    </source>
</evidence>
<dbReference type="InterPro" id="IPR036280">
    <property type="entry name" value="Multihaem_cyt_sf"/>
</dbReference>
<feature type="binding site" description="covalent" evidence="2">
    <location>
        <position position="126"/>
    </location>
    <ligand>
        <name>heme c</name>
        <dbReference type="ChEBI" id="CHEBI:61717"/>
        <label>1</label>
    </ligand>
</feature>
<organism evidence="5 6">
    <name type="scientific">Candidatus Brocadia fulgida</name>
    <dbReference type="NCBI Taxonomy" id="380242"/>
    <lineage>
        <taxon>Bacteria</taxon>
        <taxon>Pseudomonadati</taxon>
        <taxon>Planctomycetota</taxon>
        <taxon>Candidatus Brocadiia</taxon>
        <taxon>Candidatus Brocadiales</taxon>
        <taxon>Candidatus Brocadiaceae</taxon>
        <taxon>Candidatus Brocadia</taxon>
    </lineage>
</organism>
<keyword evidence="6" id="KW-1185">Reference proteome</keyword>
<evidence type="ECO:0000313" key="5">
    <source>
        <dbReference type="EMBL" id="KKO20115.1"/>
    </source>
</evidence>
<dbReference type="AlphaFoldDB" id="A0A0M2UX41"/>
<feature type="binding site" description="covalent" evidence="2">
    <location>
        <position position="282"/>
    </location>
    <ligand>
        <name>heme c</name>
        <dbReference type="ChEBI" id="CHEBI:61717"/>
        <label>1</label>
    </ligand>
</feature>
<feature type="binding site" description="axial binding residue" evidence="3">
    <location>
        <position position="342"/>
    </location>
    <ligand>
        <name>heme c</name>
        <dbReference type="ChEBI" id="CHEBI:61717"/>
        <label>8</label>
    </ligand>
    <ligandPart>
        <name>Fe</name>
        <dbReference type="ChEBI" id="CHEBI:18248"/>
    </ligandPart>
</feature>
<comment type="cofactor">
    <cofactor evidence="2">
        <name>heme c</name>
        <dbReference type="ChEBI" id="CHEBI:61717"/>
    </cofactor>
    <text evidence="2">Binds 8 heme c groups per subunit.</text>
</comment>
<feature type="binding site" description="covalent" evidence="2">
    <location>
        <position position="149"/>
    </location>
    <ligand>
        <name>heme c</name>
        <dbReference type="ChEBI" id="CHEBI:61717"/>
        <label>1</label>
    </ligand>
</feature>
<feature type="binding site" description="covalent" evidence="2">
    <location>
        <position position="205"/>
    </location>
    <ligand>
        <name>heme c</name>
        <dbReference type="ChEBI" id="CHEBI:61717"/>
        <label>1</label>
    </ligand>
</feature>
<gene>
    <name evidence="5" type="primary">hao_4</name>
    <name evidence="5" type="ORF">BROFUL_01190</name>
</gene>
<feature type="binding site" description="axial binding residue" evidence="3">
    <location>
        <position position="441"/>
    </location>
    <ligand>
        <name>heme c</name>
        <dbReference type="ChEBI" id="CHEBI:61717"/>
        <label>7</label>
    </ligand>
    <ligandPart>
        <name>Fe</name>
        <dbReference type="ChEBI" id="CHEBI:18248"/>
    </ligandPart>
</feature>
<feature type="binding site" description="axial binding residue" evidence="3">
    <location>
        <position position="153"/>
    </location>
    <ligand>
        <name>heme c</name>
        <dbReference type="ChEBI" id="CHEBI:61717"/>
        <label>3</label>
    </ligand>
    <ligandPart>
        <name>Fe</name>
        <dbReference type="ChEBI" id="CHEBI:18248"/>
    </ligandPart>
</feature>
<feature type="binding site" description="axial binding residue" evidence="3">
    <location>
        <position position="178"/>
    </location>
    <ligand>
        <name>heme c</name>
        <dbReference type="ChEBI" id="CHEBI:61717"/>
        <label>6</label>
    </ligand>
    <ligandPart>
        <name>Fe</name>
        <dbReference type="ChEBI" id="CHEBI:18248"/>
    </ligandPart>
</feature>
<dbReference type="EMBL" id="LAQJ01000126">
    <property type="protein sequence ID" value="KKO20115.1"/>
    <property type="molecule type" value="Genomic_DNA"/>
</dbReference>
<feature type="binding site" description="covalent" evidence="2">
    <location>
        <position position="73"/>
    </location>
    <ligand>
        <name>heme c</name>
        <dbReference type="ChEBI" id="CHEBI:61717"/>
        <label>1</label>
    </ligand>
</feature>
<dbReference type="PANTHER" id="PTHR35038">
    <property type="entry name" value="DISSIMILATORY SULFITE REDUCTASE SIRA"/>
    <property type="match status" value="1"/>
</dbReference>
<dbReference type="SUPFAM" id="SSF48695">
    <property type="entry name" value="Multiheme cytochromes"/>
    <property type="match status" value="1"/>
</dbReference>
<reference evidence="5 6" key="1">
    <citation type="journal article" date="2013" name="BMC Microbiol.">
        <title>Identification of the type II cytochrome c maturation pathway in anammox bacteria by comparative genomics.</title>
        <authorList>
            <person name="Ferousi C."/>
            <person name="Speth D.R."/>
            <person name="Reimann J."/>
            <person name="Op den Camp H.J."/>
            <person name="Allen J.W."/>
            <person name="Keltjens J.T."/>
            <person name="Jetten M.S."/>
        </authorList>
    </citation>
    <scope>NUCLEOTIDE SEQUENCE [LARGE SCALE GENOMIC DNA]</scope>
    <source>
        <strain evidence="5">RU1</strain>
    </source>
</reference>
<feature type="binding site" description="axial binding residue" evidence="3">
    <location>
        <position position="219"/>
    </location>
    <ligand>
        <name>heme c</name>
        <dbReference type="ChEBI" id="CHEBI:61717"/>
        <label>2</label>
    </ligand>
    <ligandPart>
        <name>Fe</name>
        <dbReference type="ChEBI" id="CHEBI:18248"/>
    </ligandPart>
</feature>
<keyword evidence="1" id="KW-0732">Signal</keyword>
<dbReference type="Pfam" id="PF13447">
    <property type="entry name" value="Multi-haem_cyto"/>
    <property type="match status" value="1"/>
</dbReference>
<feature type="binding site" description="axial binding residue" evidence="3">
    <location>
        <position position="77"/>
    </location>
    <ligand>
        <name>heme c</name>
        <dbReference type="ChEBI" id="CHEBI:61717"/>
        <label>1</label>
    </ligand>
    <ligandPart>
        <name>Fe</name>
        <dbReference type="ChEBI" id="CHEBI:18248"/>
    </ligandPart>
</feature>
<feature type="binding site" description="axial binding residue" evidence="3">
    <location>
        <position position="137"/>
    </location>
    <ligand>
        <name>heme c</name>
        <dbReference type="ChEBI" id="CHEBI:61717"/>
        <label>1</label>
    </ligand>
    <ligandPart>
        <name>Fe</name>
        <dbReference type="ChEBI" id="CHEBI:18248"/>
    </ligandPart>
</feature>
<feature type="binding site" description="covalent" evidence="2">
    <location>
        <position position="279"/>
    </location>
    <ligand>
        <name>heme c</name>
        <dbReference type="ChEBI" id="CHEBI:61717"/>
        <label>1</label>
    </ligand>
</feature>
<keyword evidence="3" id="KW-0408">Iron</keyword>
<feature type="binding site" description="axial binding residue" evidence="3">
    <location>
        <position position="127"/>
    </location>
    <ligand>
        <name>heme c</name>
        <dbReference type="ChEBI" id="CHEBI:61717"/>
        <label>2</label>
    </ligand>
    <ligandPart>
        <name>Fe</name>
        <dbReference type="ChEBI" id="CHEBI:18248"/>
    </ligandPart>
</feature>
<feature type="binding site" description="covalent" evidence="2">
    <location>
        <position position="123"/>
    </location>
    <ligand>
        <name>heme c</name>
        <dbReference type="ChEBI" id="CHEBI:61717"/>
        <label>1</label>
    </ligand>
</feature>
<dbReference type="InterPro" id="IPR012138">
    <property type="entry name" value="HAO"/>
</dbReference>
<feature type="binding site" description="covalent" evidence="2">
    <location>
        <position position="341"/>
    </location>
    <ligand>
        <name>heme c</name>
        <dbReference type="ChEBI" id="CHEBI:61717"/>
        <label>1</label>
    </ligand>
</feature>
<dbReference type="Proteomes" id="UP000034954">
    <property type="component" value="Unassembled WGS sequence"/>
</dbReference>
<dbReference type="GO" id="GO:0016491">
    <property type="term" value="F:oxidoreductase activity"/>
    <property type="evidence" value="ECO:0007669"/>
    <property type="project" value="TreeGrafter"/>
</dbReference>
<sequence length="503" mass="57367">MGRKRHMKVFLSFVGVAILFGVFCGGIPAQKLDKGVGPYGEFWKPIPTQRYWAPDYFYSPPEEPKGVYTADECTLCHKALNPGLVKAWAESSHANLDKLLDYQKEKLAEIEKTLGRKLTKVGCIDCHGKVGAEKLDHEKELVMPNSALCGGCHKQEYEEFESEKQYGIPDWKPGRESHAKAYDANLDVDVWAAVDKNIVQGCDMCHNIQHKCDSCHTRHAFKASESRRPEACQTCHNGPDHPDIEYYRDSKHGSIYFTEGKDWDWKKPLKDANYIAPTCQSCHMYYKGQYSHNMVRKAIMGEGDVLFYDNVFKGIKPTDYLRNSKELMARREAWIEVCVKCHSPRFSRDYLDSMDNASDAVFQYVSDAYATIKSLYEEGILYPMPENRPKAPAPVAEKYPDLLGGFYGEFWAKSGNPSRIEKDFLYMWENDAFLVRKGLAHMNPNGFTYLSWSNLLKKYVDIQSEANTLRRLAALEKKAKLRPRTKTKSKQTPGAAGPQQNPP</sequence>
<feature type="binding site" description="covalent" evidence="2">
    <location>
        <position position="232"/>
    </location>
    <ligand>
        <name>heme c</name>
        <dbReference type="ChEBI" id="CHEBI:61717"/>
        <label>1</label>
    </ligand>
</feature>
<proteinExistence type="predicted"/>
<name>A0A0M2UX41_9BACT</name>
<feature type="compositionally biased region" description="Basic residues" evidence="4">
    <location>
        <begin position="479"/>
        <end position="489"/>
    </location>
</feature>
<feature type="binding site" description="axial binding residue" evidence="3">
    <location>
        <position position="252"/>
    </location>
    <ligand>
        <name>heme c</name>
        <dbReference type="ChEBI" id="CHEBI:61717"/>
        <label>8</label>
    </ligand>
    <ligandPart>
        <name>Fe</name>
        <dbReference type="ChEBI" id="CHEBI:18248"/>
    </ligandPart>
</feature>
<comment type="caution">
    <text evidence="5">The sequence shown here is derived from an EMBL/GenBank/DDBJ whole genome shotgun (WGS) entry which is preliminary data.</text>
</comment>
<accession>A0A0M2UX41</accession>
<feature type="binding site" description="covalent" evidence="2">
    <location>
        <position position="76"/>
    </location>
    <ligand>
        <name>heme c</name>
        <dbReference type="ChEBI" id="CHEBI:61717"/>
        <label>1</label>
    </ligand>
</feature>
<feature type="binding site" description="axial binding residue" evidence="3">
    <location>
        <position position="216"/>
    </location>
    <ligand>
        <name>heme c</name>
        <dbReference type="ChEBI" id="CHEBI:61717"/>
        <label>5</label>
    </ligand>
    <ligandPart>
        <name>Fe</name>
        <dbReference type="ChEBI" id="CHEBI:18248"/>
    </ligandPart>
</feature>
<feature type="binding site" description="covalent" evidence="2">
    <location>
        <position position="212"/>
    </location>
    <ligand>
        <name>heme c</name>
        <dbReference type="ChEBI" id="CHEBI:61717"/>
        <label>1</label>
    </ligand>
</feature>